<evidence type="ECO:0000313" key="1">
    <source>
        <dbReference type="EMBL" id="MBX7500042.1"/>
    </source>
</evidence>
<organism evidence="1 2">
    <name type="scientific">Qipengyuania mesophila</name>
    <dbReference type="NCBI Taxonomy" id="2867246"/>
    <lineage>
        <taxon>Bacteria</taxon>
        <taxon>Pseudomonadati</taxon>
        <taxon>Pseudomonadota</taxon>
        <taxon>Alphaproteobacteria</taxon>
        <taxon>Sphingomonadales</taxon>
        <taxon>Erythrobacteraceae</taxon>
        <taxon>Qipengyuania</taxon>
    </lineage>
</organism>
<proteinExistence type="predicted"/>
<accession>A0ABS7JQY4</accession>
<dbReference type="EMBL" id="JAIGNU010000001">
    <property type="protein sequence ID" value="MBX7500042.1"/>
    <property type="molecule type" value="Genomic_DNA"/>
</dbReference>
<reference evidence="1 2" key="1">
    <citation type="submission" date="2021-08" db="EMBL/GenBank/DDBJ databases">
        <title>Comparative Genomics Analysis of the Genus Qipengyuania Reveals Extensive Genetic Diversity and Metabolic Versatility, Including the Description of Fifteen Novel Species.</title>
        <authorList>
            <person name="Liu Y."/>
        </authorList>
    </citation>
    <scope>NUCLEOTIDE SEQUENCE [LARGE SCALE GENOMIC DNA]</scope>
    <source>
        <strain evidence="1 2">YG27</strain>
    </source>
</reference>
<gene>
    <name evidence="1" type="ORF">K3181_01130</name>
</gene>
<dbReference type="Proteomes" id="UP000782554">
    <property type="component" value="Unassembled WGS sequence"/>
</dbReference>
<protein>
    <recommendedName>
        <fullName evidence="3">Pentapeptide repeat-containing protein</fullName>
    </recommendedName>
</protein>
<evidence type="ECO:0008006" key="3">
    <source>
        <dbReference type="Google" id="ProtNLM"/>
    </source>
</evidence>
<sequence>MAPVLETRSDCSRCAALCCIAYPSEEMPGFSAAKQAGQPCPMLGADALCTIYEHRAEEGFSGCIRFECFGAGQHVVQTLFEGRDWRGDGALLGPMVEAFLALRPVSDLAYLVERALGVAPTDPALLQLREELADIAGSRETLADSARIARAGQAVRRAYASLDPASLQNS</sequence>
<comment type="caution">
    <text evidence="1">The sequence shown here is derived from an EMBL/GenBank/DDBJ whole genome shotgun (WGS) entry which is preliminary data.</text>
</comment>
<evidence type="ECO:0000313" key="2">
    <source>
        <dbReference type="Proteomes" id="UP000782554"/>
    </source>
</evidence>
<keyword evidence="2" id="KW-1185">Reference proteome</keyword>
<dbReference type="RefSeq" id="WP_221600020.1">
    <property type="nucleotide sequence ID" value="NZ_JAIGNU010000001.1"/>
</dbReference>
<name>A0ABS7JQY4_9SPHN</name>